<comment type="caution">
    <text evidence="2">The sequence shown here is derived from an EMBL/GenBank/DDBJ whole genome shotgun (WGS) entry which is preliminary data.</text>
</comment>
<accession>A0A9X2RYK1</accession>
<dbReference type="Proteomes" id="UP001142400">
    <property type="component" value="Unassembled WGS sequence"/>
</dbReference>
<evidence type="ECO:0000313" key="3">
    <source>
        <dbReference type="Proteomes" id="UP001142400"/>
    </source>
</evidence>
<proteinExistence type="predicted"/>
<name>A0A9X2RYK1_STRMQ</name>
<protein>
    <submittedName>
        <fullName evidence="2">TIGR02391 family protein</fullName>
    </submittedName>
</protein>
<evidence type="ECO:0000313" key="2">
    <source>
        <dbReference type="EMBL" id="MCQ8835288.1"/>
    </source>
</evidence>
<dbReference type="RefSeq" id="WP_257635464.1">
    <property type="nucleotide sequence ID" value="NZ_JANIIC010000074.1"/>
</dbReference>
<dbReference type="Pfam" id="PF09509">
    <property type="entry name" value="Hypoth_Ymh"/>
    <property type="match status" value="1"/>
</dbReference>
<gene>
    <name evidence="2" type="ORF">NQU54_41225</name>
</gene>
<dbReference type="EMBL" id="JANIIC010000074">
    <property type="protein sequence ID" value="MCQ8835288.1"/>
    <property type="molecule type" value="Genomic_DNA"/>
</dbReference>
<organism evidence="2 3">
    <name type="scientific">Streptomyces malaysiensis subsp. samsunensis</name>
    <dbReference type="NCBI Taxonomy" id="459658"/>
    <lineage>
        <taxon>Bacteria</taxon>
        <taxon>Bacillati</taxon>
        <taxon>Actinomycetota</taxon>
        <taxon>Actinomycetes</taxon>
        <taxon>Kitasatosporales</taxon>
        <taxon>Streptomycetaceae</taxon>
        <taxon>Streptomyces</taxon>
        <taxon>Streptomyces violaceusniger group</taxon>
    </lineage>
</organism>
<reference evidence="2" key="1">
    <citation type="submission" date="2022-06" db="EMBL/GenBank/DDBJ databases">
        <title>WGS of actinobacteria.</title>
        <authorList>
            <person name="Thawai C."/>
        </authorList>
    </citation>
    <scope>NUCLEOTIDE SEQUENCE</scope>
    <source>
        <strain evidence="2">DSM 42010</strain>
    </source>
</reference>
<dbReference type="AlphaFoldDB" id="A0A9X2RYK1"/>
<sequence>MSIDIAWAREQFARFLQLTELYRPPDPPGTTILSSGRANRGPQDEIIASAQVVEQILDRVLPRWRTEVPSERNKRVNRWCQHREAVQRADVVLVRDAEIKEHLGDDAPQISAATMHPWVWDGARSLWQSGHFREAVTAAAKKVNAETQNKVGRRDVSETNLFKSVFSQDPPKPGQPRLRLMANDGSDTFRSLHRGAMSFAEGCYAGIRNPSSHEDGLARAAGTPGAGAVGGLQRPGPLGGLGHGGDVSQGIAREQRQARCRPRRQRACCVLVRL</sequence>
<keyword evidence="3" id="KW-1185">Reference proteome</keyword>
<dbReference type="InterPro" id="IPR012654">
    <property type="entry name" value="CHP02391"/>
</dbReference>
<evidence type="ECO:0000259" key="1">
    <source>
        <dbReference type="Pfam" id="PF09509"/>
    </source>
</evidence>
<feature type="domain" description="Conserved hypothetical protein CHP02391" evidence="1">
    <location>
        <begin position="114"/>
        <end position="215"/>
    </location>
</feature>